<evidence type="ECO:0000256" key="4">
    <source>
        <dbReference type="RuleBase" id="RU003476"/>
    </source>
</evidence>
<proteinExistence type="inferred from homology"/>
<evidence type="ECO:0000256" key="5">
    <source>
        <dbReference type="SAM" id="MobiDB-lite"/>
    </source>
</evidence>
<dbReference type="Pfam" id="PF00293">
    <property type="entry name" value="NUDIX"/>
    <property type="match status" value="1"/>
</dbReference>
<evidence type="ECO:0000256" key="3">
    <source>
        <dbReference type="ARBA" id="ARBA00022801"/>
    </source>
</evidence>
<feature type="compositionally biased region" description="Basic and acidic residues" evidence="5">
    <location>
        <begin position="190"/>
        <end position="199"/>
    </location>
</feature>
<comment type="similarity">
    <text evidence="2 4">Belongs to the Nudix hydrolase family.</text>
</comment>
<dbReference type="InterPro" id="IPR020476">
    <property type="entry name" value="Nudix_hydrolase"/>
</dbReference>
<dbReference type="Gene3D" id="3.90.79.10">
    <property type="entry name" value="Nucleoside Triphosphate Pyrophosphohydrolase"/>
    <property type="match status" value="1"/>
</dbReference>
<dbReference type="InterPro" id="IPR000086">
    <property type="entry name" value="NUDIX_hydrolase_dom"/>
</dbReference>
<dbReference type="GO" id="GO:0016787">
    <property type="term" value="F:hydrolase activity"/>
    <property type="evidence" value="ECO:0007669"/>
    <property type="project" value="UniProtKB-KW"/>
</dbReference>
<reference evidence="8" key="1">
    <citation type="submission" date="2016-10" db="EMBL/GenBank/DDBJ databases">
        <authorList>
            <person name="Varghese N."/>
        </authorList>
    </citation>
    <scope>NUCLEOTIDE SEQUENCE [LARGE SCALE GENOMIC DNA]</scope>
    <source>
        <strain evidence="8">DSM 45096 / BCRC 16803 / CGMCC 4.1857 / CIP 109030 / JCM 12277 / KCTC 19219 / NBRC 100920 / 33214</strain>
    </source>
</reference>
<dbReference type="InterPro" id="IPR020084">
    <property type="entry name" value="NUDIX_hydrolase_CS"/>
</dbReference>
<dbReference type="PRINTS" id="PR00502">
    <property type="entry name" value="NUDIXFAMILY"/>
</dbReference>
<protein>
    <submittedName>
        <fullName evidence="7">ADP-ribose pyrophosphatase</fullName>
    </submittedName>
</protein>
<evidence type="ECO:0000256" key="1">
    <source>
        <dbReference type="ARBA" id="ARBA00001946"/>
    </source>
</evidence>
<feature type="domain" description="Nudix hydrolase" evidence="6">
    <location>
        <begin position="40"/>
        <end position="169"/>
    </location>
</feature>
<keyword evidence="3 4" id="KW-0378">Hydrolase</keyword>
<gene>
    <name evidence="7" type="ORF">SAMN05414137_10710</name>
</gene>
<dbReference type="PROSITE" id="PS51462">
    <property type="entry name" value="NUDIX"/>
    <property type="match status" value="1"/>
</dbReference>
<dbReference type="eggNOG" id="COG1051">
    <property type="taxonomic scope" value="Bacteria"/>
</dbReference>
<name>A0A1H7NNZ5_STRJI</name>
<dbReference type="Proteomes" id="UP000183015">
    <property type="component" value="Unassembled WGS sequence"/>
</dbReference>
<evidence type="ECO:0000256" key="2">
    <source>
        <dbReference type="ARBA" id="ARBA00005582"/>
    </source>
</evidence>
<dbReference type="InterPro" id="IPR015797">
    <property type="entry name" value="NUDIX_hydrolase-like_dom_sf"/>
</dbReference>
<dbReference type="EMBL" id="FOAZ01000007">
    <property type="protein sequence ID" value="SEL25253.1"/>
    <property type="molecule type" value="Genomic_DNA"/>
</dbReference>
<dbReference type="PROSITE" id="PS00893">
    <property type="entry name" value="NUDIX_BOX"/>
    <property type="match status" value="1"/>
</dbReference>
<dbReference type="OrthoDB" id="4206674at2"/>
<comment type="cofactor">
    <cofactor evidence="1">
        <name>Mg(2+)</name>
        <dbReference type="ChEBI" id="CHEBI:18420"/>
    </cofactor>
</comment>
<sequence length="208" mass="22980">MIQGWETVTSQTLHEGRRMILRRDEVVRPNGTLGSYEYVAQPDGVRVVALDDDLRVALLEEDVYACGERLLVLPGGGCEAGETPEQAAARELAEEAGLTADRIRLLTRMWRMPANVRATEHLYLASDLHLGEHHREAGEEGMILRWTPLDEAVAMCVDGRITEAGTMAALLLTARLLSDEDAQPPSGTEGHVRGPDRRRNPPAGRPQW</sequence>
<keyword evidence="8" id="KW-1185">Reference proteome</keyword>
<organism evidence="7 8">
    <name type="scientific">Streptacidiphilus jiangxiensis</name>
    <dbReference type="NCBI Taxonomy" id="235985"/>
    <lineage>
        <taxon>Bacteria</taxon>
        <taxon>Bacillati</taxon>
        <taxon>Actinomycetota</taxon>
        <taxon>Actinomycetes</taxon>
        <taxon>Kitasatosporales</taxon>
        <taxon>Streptomycetaceae</taxon>
        <taxon>Streptacidiphilus</taxon>
    </lineage>
</organism>
<dbReference type="AlphaFoldDB" id="A0A1H7NNZ5"/>
<evidence type="ECO:0000313" key="7">
    <source>
        <dbReference type="EMBL" id="SEL25253.1"/>
    </source>
</evidence>
<dbReference type="PANTHER" id="PTHR43046">
    <property type="entry name" value="GDP-MANNOSE MANNOSYL HYDROLASE"/>
    <property type="match status" value="1"/>
</dbReference>
<evidence type="ECO:0000259" key="6">
    <source>
        <dbReference type="PROSITE" id="PS51462"/>
    </source>
</evidence>
<dbReference type="STRING" id="235985.SAMN05414137_10710"/>
<dbReference type="PANTHER" id="PTHR43046:SF14">
    <property type="entry name" value="MUTT_NUDIX FAMILY PROTEIN"/>
    <property type="match status" value="1"/>
</dbReference>
<evidence type="ECO:0000313" key="8">
    <source>
        <dbReference type="Proteomes" id="UP000183015"/>
    </source>
</evidence>
<feature type="region of interest" description="Disordered" evidence="5">
    <location>
        <begin position="179"/>
        <end position="208"/>
    </location>
</feature>
<dbReference type="SUPFAM" id="SSF55811">
    <property type="entry name" value="Nudix"/>
    <property type="match status" value="1"/>
</dbReference>
<accession>A0A1H7NNZ5</accession>